<dbReference type="InterPro" id="IPR013154">
    <property type="entry name" value="ADH-like_N"/>
</dbReference>
<dbReference type="PANTHER" id="PTHR43677">
    <property type="entry name" value="SHORT-CHAIN DEHYDROGENASE/REDUCTASE"/>
    <property type="match status" value="1"/>
</dbReference>
<dbReference type="InterPro" id="IPR020843">
    <property type="entry name" value="ER"/>
</dbReference>
<dbReference type="Pfam" id="PF08240">
    <property type="entry name" value="ADH_N"/>
    <property type="match status" value="1"/>
</dbReference>
<reference evidence="2 3" key="1">
    <citation type="submission" date="2022-05" db="EMBL/GenBank/DDBJ databases">
        <authorList>
            <person name="Zhou X."/>
            <person name="Li K."/>
            <person name="Man Y."/>
        </authorList>
    </citation>
    <scope>NUCLEOTIDE SEQUENCE [LARGE SCALE GENOMIC DNA]</scope>
    <source>
        <strain evidence="2 3">MS405</strain>
    </source>
</reference>
<gene>
    <name evidence="2" type="ORF">M4V62_19550</name>
</gene>
<keyword evidence="3" id="KW-1185">Reference proteome</keyword>
<proteinExistence type="predicted"/>
<organism evidence="2 3">
    <name type="scientific">Streptomyces durmitorensis</name>
    <dbReference type="NCBI Taxonomy" id="319947"/>
    <lineage>
        <taxon>Bacteria</taxon>
        <taxon>Bacillati</taxon>
        <taxon>Actinomycetota</taxon>
        <taxon>Actinomycetes</taxon>
        <taxon>Kitasatosporales</taxon>
        <taxon>Streptomycetaceae</taxon>
        <taxon>Streptomyces</taxon>
    </lineage>
</organism>
<accession>A0ABY4PTC4</accession>
<dbReference type="EMBL" id="CP097289">
    <property type="protein sequence ID" value="UQT57120.1"/>
    <property type="molecule type" value="Genomic_DNA"/>
</dbReference>
<feature type="domain" description="Enoyl reductase (ER)" evidence="1">
    <location>
        <begin position="10"/>
        <end position="323"/>
    </location>
</feature>
<name>A0ABY4PTC4_9ACTN</name>
<dbReference type="SUPFAM" id="SSF51735">
    <property type="entry name" value="NAD(P)-binding Rossmann-fold domains"/>
    <property type="match status" value="1"/>
</dbReference>
<evidence type="ECO:0000313" key="2">
    <source>
        <dbReference type="EMBL" id="UQT57120.1"/>
    </source>
</evidence>
<dbReference type="InterPro" id="IPR051397">
    <property type="entry name" value="Zn-ADH-like_protein"/>
</dbReference>
<dbReference type="Pfam" id="PF13602">
    <property type="entry name" value="ADH_zinc_N_2"/>
    <property type="match status" value="1"/>
</dbReference>
<evidence type="ECO:0000313" key="3">
    <source>
        <dbReference type="Proteomes" id="UP000829992"/>
    </source>
</evidence>
<dbReference type="RefSeq" id="WP_249588539.1">
    <property type="nucleotide sequence ID" value="NZ_BAAAQL010000030.1"/>
</dbReference>
<dbReference type="Gene3D" id="3.40.50.720">
    <property type="entry name" value="NAD(P)-binding Rossmann-like Domain"/>
    <property type="match status" value="1"/>
</dbReference>
<dbReference type="SUPFAM" id="SSF50129">
    <property type="entry name" value="GroES-like"/>
    <property type="match status" value="1"/>
</dbReference>
<dbReference type="InterPro" id="IPR011032">
    <property type="entry name" value="GroES-like_sf"/>
</dbReference>
<dbReference type="PROSITE" id="PS01162">
    <property type="entry name" value="QOR_ZETA_CRYSTAL"/>
    <property type="match status" value="1"/>
</dbReference>
<evidence type="ECO:0000259" key="1">
    <source>
        <dbReference type="SMART" id="SM00829"/>
    </source>
</evidence>
<dbReference type="InterPro" id="IPR002364">
    <property type="entry name" value="Quin_OxRdtase/zeta-crystal_CS"/>
</dbReference>
<dbReference type="Proteomes" id="UP000829992">
    <property type="component" value="Chromosome"/>
</dbReference>
<sequence>MHAVVLHEFGPAENLTYETLPDPVAGPGQVRIAVRAAGVHFVETVMRRGEASDMAPPLPELPSVFGGEVAGVVDAVGPGVDTSWLGRSVVTPRSEPGGYAELAVADLATLHEVPDGLGFEAAVTMVMTGATAMGLLDSARLTSDDVVLVTSAAGGVGRLVVQYASALGAVVIGAAGGPDKVEAVWGLGADLAVDYNKPGWADLVRERLDGRQVSVVLDGVGGEKSAAAFGLIGEGGRHVVIGWSSQEGFEPDAGVVEERGISVVNALLELIERPEDGPEHQRRALEAAAKGELTPSVQTFPLAQAARAHAAMERRETTGKVVLVP</sequence>
<dbReference type="Gene3D" id="3.90.180.10">
    <property type="entry name" value="Medium-chain alcohol dehydrogenases, catalytic domain"/>
    <property type="match status" value="1"/>
</dbReference>
<protein>
    <submittedName>
        <fullName evidence="2">Zinc-binding dehydrogenase</fullName>
    </submittedName>
</protein>
<dbReference type="CDD" id="cd08244">
    <property type="entry name" value="MDR_enoyl_red"/>
    <property type="match status" value="1"/>
</dbReference>
<dbReference type="PANTHER" id="PTHR43677:SF4">
    <property type="entry name" value="QUINONE OXIDOREDUCTASE-LIKE PROTEIN 2"/>
    <property type="match status" value="1"/>
</dbReference>
<dbReference type="SMART" id="SM00829">
    <property type="entry name" value="PKS_ER"/>
    <property type="match status" value="1"/>
</dbReference>
<dbReference type="InterPro" id="IPR036291">
    <property type="entry name" value="NAD(P)-bd_dom_sf"/>
</dbReference>